<keyword evidence="2" id="KW-1185">Reference proteome</keyword>
<comment type="caution">
    <text evidence="1">The sequence shown here is derived from an EMBL/GenBank/DDBJ whole genome shotgun (WGS) entry which is preliminary data.</text>
</comment>
<proteinExistence type="predicted"/>
<dbReference type="AlphaFoldDB" id="A0A2Z6R1Q1"/>
<dbReference type="STRING" id="94130.A0A2Z6R1Q1"/>
<evidence type="ECO:0000313" key="2">
    <source>
        <dbReference type="Proteomes" id="UP000247702"/>
    </source>
</evidence>
<reference evidence="1 2" key="1">
    <citation type="submission" date="2017-11" db="EMBL/GenBank/DDBJ databases">
        <title>The genome of Rhizophagus clarus HR1 reveals common genetic basis of auxotrophy among arbuscular mycorrhizal fungi.</title>
        <authorList>
            <person name="Kobayashi Y."/>
        </authorList>
    </citation>
    <scope>NUCLEOTIDE SEQUENCE [LARGE SCALE GENOMIC DNA]</scope>
    <source>
        <strain evidence="1 2">HR1</strain>
    </source>
</reference>
<sequence>MKTHTQAHRMASMTLRKLDKFLGSVTKTDALRERRINMSINVKHSGDRVINPSAITPTQQRGSRLTIFRNLYRG</sequence>
<protein>
    <submittedName>
        <fullName evidence="1">Uncharacterized protein</fullName>
    </submittedName>
</protein>
<gene>
    <name evidence="1" type="ORF">RclHR1_24060001</name>
</gene>
<evidence type="ECO:0000313" key="1">
    <source>
        <dbReference type="EMBL" id="GBB94742.1"/>
    </source>
</evidence>
<accession>A0A2Z6R1Q1</accession>
<organism evidence="1 2">
    <name type="scientific">Rhizophagus clarus</name>
    <dbReference type="NCBI Taxonomy" id="94130"/>
    <lineage>
        <taxon>Eukaryota</taxon>
        <taxon>Fungi</taxon>
        <taxon>Fungi incertae sedis</taxon>
        <taxon>Mucoromycota</taxon>
        <taxon>Glomeromycotina</taxon>
        <taxon>Glomeromycetes</taxon>
        <taxon>Glomerales</taxon>
        <taxon>Glomeraceae</taxon>
        <taxon>Rhizophagus</taxon>
    </lineage>
</organism>
<dbReference type="EMBL" id="BEXD01001565">
    <property type="protein sequence ID" value="GBB94742.1"/>
    <property type="molecule type" value="Genomic_DNA"/>
</dbReference>
<dbReference type="Proteomes" id="UP000247702">
    <property type="component" value="Unassembled WGS sequence"/>
</dbReference>
<name>A0A2Z6R1Q1_9GLOM</name>